<dbReference type="AlphaFoldDB" id="A0A814X0C2"/>
<dbReference type="Proteomes" id="UP000663852">
    <property type="component" value="Unassembled WGS sequence"/>
</dbReference>
<proteinExistence type="predicted"/>
<reference evidence="1" key="1">
    <citation type="submission" date="2021-02" db="EMBL/GenBank/DDBJ databases">
        <authorList>
            <person name="Nowell W R."/>
        </authorList>
    </citation>
    <scope>NUCLEOTIDE SEQUENCE</scope>
</reference>
<organism evidence="1 2">
    <name type="scientific">Adineta ricciae</name>
    <name type="common">Rotifer</name>
    <dbReference type="NCBI Taxonomy" id="249248"/>
    <lineage>
        <taxon>Eukaryota</taxon>
        <taxon>Metazoa</taxon>
        <taxon>Spiralia</taxon>
        <taxon>Gnathifera</taxon>
        <taxon>Rotifera</taxon>
        <taxon>Eurotatoria</taxon>
        <taxon>Bdelloidea</taxon>
        <taxon>Adinetida</taxon>
        <taxon>Adinetidae</taxon>
        <taxon>Adineta</taxon>
    </lineage>
</organism>
<evidence type="ECO:0000313" key="2">
    <source>
        <dbReference type="Proteomes" id="UP000663852"/>
    </source>
</evidence>
<accession>A0A814X0C2</accession>
<gene>
    <name evidence="1" type="ORF">EDS130_LOCUS25797</name>
</gene>
<name>A0A814X0C2_ADIRI</name>
<sequence length="155" mass="17589">MHKASPDSYKDLYIKDYPEKNEKQVSKLAVHNVTSNEVKHQIVEEINGEVDPIIDAKTAHLNKLVRTATKKTIHIAIEKSVRIAVNKEHYSLSPKKFLSLVNTPSRSHSYRAKSDVKKSATGGTAFYVVEEGCHTYFLSEDWTTIRTAQEFQAKD</sequence>
<protein>
    <submittedName>
        <fullName evidence="1">Uncharacterized protein</fullName>
    </submittedName>
</protein>
<dbReference type="EMBL" id="CAJNOJ010000153">
    <property type="protein sequence ID" value="CAF1209247.1"/>
    <property type="molecule type" value="Genomic_DNA"/>
</dbReference>
<comment type="caution">
    <text evidence="1">The sequence shown here is derived from an EMBL/GenBank/DDBJ whole genome shotgun (WGS) entry which is preliminary data.</text>
</comment>
<evidence type="ECO:0000313" key="1">
    <source>
        <dbReference type="EMBL" id="CAF1209247.1"/>
    </source>
</evidence>